<evidence type="ECO:0000313" key="2">
    <source>
        <dbReference type="Proteomes" id="UP000037035"/>
    </source>
</evidence>
<dbReference type="Proteomes" id="UP000037035">
    <property type="component" value="Unassembled WGS sequence"/>
</dbReference>
<dbReference type="OrthoDB" id="9045808at2759"/>
<keyword evidence="2" id="KW-1185">Reference proteome</keyword>
<dbReference type="EMBL" id="LAVV01015242">
    <property type="protein sequence ID" value="KNZ44029.1"/>
    <property type="molecule type" value="Genomic_DNA"/>
</dbReference>
<dbReference type="VEuPathDB" id="FungiDB:VP01_9575g1"/>
<protein>
    <recommendedName>
        <fullName evidence="3">DUF4939 domain-containing protein</fullName>
    </recommendedName>
</protein>
<organism evidence="1 2">
    <name type="scientific">Puccinia sorghi</name>
    <dbReference type="NCBI Taxonomy" id="27349"/>
    <lineage>
        <taxon>Eukaryota</taxon>
        <taxon>Fungi</taxon>
        <taxon>Dikarya</taxon>
        <taxon>Basidiomycota</taxon>
        <taxon>Pucciniomycotina</taxon>
        <taxon>Pucciniomycetes</taxon>
        <taxon>Pucciniales</taxon>
        <taxon>Pucciniaceae</taxon>
        <taxon>Puccinia</taxon>
    </lineage>
</organism>
<evidence type="ECO:0008006" key="3">
    <source>
        <dbReference type="Google" id="ProtNLM"/>
    </source>
</evidence>
<comment type="caution">
    <text evidence="1">The sequence shown here is derived from an EMBL/GenBank/DDBJ whole genome shotgun (WGS) entry which is preliminary data.</text>
</comment>
<feature type="non-terminal residue" evidence="1">
    <location>
        <position position="1"/>
    </location>
</feature>
<accession>A0A0L6U677</accession>
<evidence type="ECO:0000313" key="1">
    <source>
        <dbReference type="EMBL" id="KNZ44029.1"/>
    </source>
</evidence>
<proteinExistence type="predicted"/>
<dbReference type="AlphaFoldDB" id="A0A0L6U677"/>
<reference evidence="1 2" key="1">
    <citation type="submission" date="2015-08" db="EMBL/GenBank/DDBJ databases">
        <title>Next Generation Sequencing and Analysis of the Genome of Puccinia sorghi L Schw, the Causal Agent of Maize Common Rust.</title>
        <authorList>
            <person name="Rochi L."/>
            <person name="Burguener G."/>
            <person name="Darino M."/>
            <person name="Turjanski A."/>
            <person name="Kreff E."/>
            <person name="Dieguez M.J."/>
            <person name="Sacco F."/>
        </authorList>
    </citation>
    <scope>NUCLEOTIDE SEQUENCE [LARGE SCALE GENOMIC DNA]</scope>
    <source>
        <strain evidence="1 2">RO10H11247</strain>
    </source>
</reference>
<sequence>SVANNAHPLIFEVPTSRFLKPMHPLNRTNPQGMKQLRSKVCTPGIKPPNKFNSENSLKLRGFLQSCKLLFSNDPTVFSDDFEKVLYAASYLGGRASQWFEPYLDLLENQSPSCLINNWD</sequence>
<name>A0A0L6U677_9BASI</name>
<gene>
    <name evidence="1" type="ORF">VP01_9575g1</name>
</gene>